<accession>A0A7Y8BNP9</accession>
<dbReference type="EMBL" id="JACAPU010000046">
    <property type="protein sequence ID" value="NWB50681.1"/>
    <property type="molecule type" value="Genomic_DNA"/>
</dbReference>
<protein>
    <submittedName>
        <fullName evidence="1">Uncharacterized protein</fullName>
    </submittedName>
</protein>
<evidence type="ECO:0000313" key="2">
    <source>
        <dbReference type="Proteomes" id="UP000582981"/>
    </source>
</evidence>
<reference evidence="1 2" key="1">
    <citation type="submission" date="2020-04" db="EMBL/GenBank/DDBJ databases">
        <title>Molecular characterization of pseudomonads from Agaricus bisporus reveal novel blotch 2 pathogens in Western Europe.</title>
        <authorList>
            <person name="Taparia T."/>
            <person name="Krijger M."/>
            <person name="Haynes E."/>
            <person name="Elpinstone J.G."/>
            <person name="Noble R."/>
            <person name="Van Der Wolf J."/>
        </authorList>
    </citation>
    <scope>NUCLEOTIDE SEQUENCE [LARGE SCALE GENOMIC DNA]</scope>
    <source>
        <strain evidence="1 2">F1001</strain>
    </source>
</reference>
<evidence type="ECO:0000313" key="1">
    <source>
        <dbReference type="EMBL" id="NWB50681.1"/>
    </source>
</evidence>
<gene>
    <name evidence="1" type="ORF">HX829_29845</name>
</gene>
<sequence>MPELEKPYPEIKNATLLINYQTGTCLQGKFDQGDCRLKPMDAGRQQDDVIWDRREDPVFHLLLVHYHGNHMNLTRIGERASVRHWGTTPDLHWFREQHVPYRSADGTTK</sequence>
<dbReference type="Proteomes" id="UP000582981">
    <property type="component" value="Unassembled WGS sequence"/>
</dbReference>
<comment type="caution">
    <text evidence="1">The sequence shown here is derived from an EMBL/GenBank/DDBJ whole genome shotgun (WGS) entry which is preliminary data.</text>
</comment>
<dbReference type="AlphaFoldDB" id="A0A7Y8BNP9"/>
<organism evidence="1 2">
    <name type="scientific">Pseudomonas gingeri</name>
    <dbReference type="NCBI Taxonomy" id="117681"/>
    <lineage>
        <taxon>Bacteria</taxon>
        <taxon>Pseudomonadati</taxon>
        <taxon>Pseudomonadota</taxon>
        <taxon>Gammaproteobacteria</taxon>
        <taxon>Pseudomonadales</taxon>
        <taxon>Pseudomonadaceae</taxon>
        <taxon>Pseudomonas</taxon>
    </lineage>
</organism>
<dbReference type="RefSeq" id="WP_100944371.1">
    <property type="nucleotide sequence ID" value="NZ_JACAPU010000046.1"/>
</dbReference>
<name>A0A7Y8BNP9_9PSED</name>
<proteinExistence type="predicted"/>